<protein>
    <submittedName>
        <fullName evidence="1">Uncharacterized protein</fullName>
    </submittedName>
</protein>
<dbReference type="Proteomes" id="UP000051952">
    <property type="component" value="Unassembled WGS sequence"/>
</dbReference>
<gene>
    <name evidence="1" type="ORF">BSAL_79555</name>
</gene>
<evidence type="ECO:0000313" key="1">
    <source>
        <dbReference type="EMBL" id="CUG44469.1"/>
    </source>
</evidence>
<dbReference type="EMBL" id="CYKH01000813">
    <property type="protein sequence ID" value="CUG44469.1"/>
    <property type="molecule type" value="Genomic_DNA"/>
</dbReference>
<evidence type="ECO:0000313" key="2">
    <source>
        <dbReference type="Proteomes" id="UP000051952"/>
    </source>
</evidence>
<dbReference type="AlphaFoldDB" id="A0A0S4J1F4"/>
<keyword evidence="2" id="KW-1185">Reference proteome</keyword>
<reference evidence="2" key="1">
    <citation type="submission" date="2015-09" db="EMBL/GenBank/DDBJ databases">
        <authorList>
            <consortium name="Pathogen Informatics"/>
        </authorList>
    </citation>
    <scope>NUCLEOTIDE SEQUENCE [LARGE SCALE GENOMIC DNA]</scope>
    <source>
        <strain evidence="2">Lake Konstanz</strain>
    </source>
</reference>
<sequence length="259" mass="28870">MLSYFTNEEGKSVCVEHEGNIREHASALLQGPEKLKLKLTAFPPNARPVPTCHVVTENTKKIFSWVLETGLFAMENGVYDAQGNESGAGVWSSYGMFVRAASFVCRDIKELLHAMLIHVGDRMLHIMVHSDGLSIATNTHAEHFDLAGNIRTLETSTDVANEAMEVLTQSHGLECGSVVVLILDTRSCELWYIEFFERYFSQFYAVVKIFFADVSRKSLCDPDEVEAINTSYTKLLASLPQMFSVADVKLKTDSAQYLG</sequence>
<name>A0A0S4J1F4_BODSA</name>
<organism evidence="1 2">
    <name type="scientific">Bodo saltans</name>
    <name type="common">Flagellated protozoan</name>
    <dbReference type="NCBI Taxonomy" id="75058"/>
    <lineage>
        <taxon>Eukaryota</taxon>
        <taxon>Discoba</taxon>
        <taxon>Euglenozoa</taxon>
        <taxon>Kinetoplastea</taxon>
        <taxon>Metakinetoplastina</taxon>
        <taxon>Eubodonida</taxon>
        <taxon>Bodonidae</taxon>
        <taxon>Bodo</taxon>
    </lineage>
</organism>
<proteinExistence type="predicted"/>
<accession>A0A0S4J1F4</accession>
<dbReference type="VEuPathDB" id="TriTrypDB:BSAL_79555"/>